<dbReference type="EMBL" id="MCBR01021705">
    <property type="protein sequence ID" value="RKF53892.1"/>
    <property type="molecule type" value="Genomic_DNA"/>
</dbReference>
<dbReference type="AlphaFoldDB" id="A0A420H8Y2"/>
<protein>
    <submittedName>
        <fullName evidence="1">Uncharacterized protein</fullName>
    </submittedName>
</protein>
<proteinExistence type="predicted"/>
<dbReference type="Proteomes" id="UP000285405">
    <property type="component" value="Unassembled WGS sequence"/>
</dbReference>
<evidence type="ECO:0000313" key="1">
    <source>
        <dbReference type="EMBL" id="RKF53892.1"/>
    </source>
</evidence>
<sequence>MDICCDGESRDDLIPRPRNESRGSAFAAIILIRSASSTITKTSPQDANKGFSIKTFTFFPIAPVDKPKKTS</sequence>
<organism evidence="1 2">
    <name type="scientific">Golovinomyces cichoracearum</name>
    <dbReference type="NCBI Taxonomy" id="62708"/>
    <lineage>
        <taxon>Eukaryota</taxon>
        <taxon>Fungi</taxon>
        <taxon>Dikarya</taxon>
        <taxon>Ascomycota</taxon>
        <taxon>Pezizomycotina</taxon>
        <taxon>Leotiomycetes</taxon>
        <taxon>Erysiphales</taxon>
        <taxon>Erysiphaceae</taxon>
        <taxon>Golovinomyces</taxon>
    </lineage>
</organism>
<reference evidence="1 2" key="1">
    <citation type="journal article" date="2018" name="BMC Genomics">
        <title>Comparative genome analyses reveal sequence features reflecting distinct modes of host-adaptation between dicot and monocot powdery mildew.</title>
        <authorList>
            <person name="Wu Y."/>
            <person name="Ma X."/>
            <person name="Pan Z."/>
            <person name="Kale S.D."/>
            <person name="Song Y."/>
            <person name="King H."/>
            <person name="Zhang Q."/>
            <person name="Presley C."/>
            <person name="Deng X."/>
            <person name="Wei C.I."/>
            <person name="Xiao S."/>
        </authorList>
    </citation>
    <scope>NUCLEOTIDE SEQUENCE [LARGE SCALE GENOMIC DNA]</scope>
    <source>
        <strain evidence="1">UCSC1</strain>
    </source>
</reference>
<comment type="caution">
    <text evidence="1">The sequence shown here is derived from an EMBL/GenBank/DDBJ whole genome shotgun (WGS) entry which is preliminary data.</text>
</comment>
<accession>A0A420H8Y2</accession>
<name>A0A420H8Y2_9PEZI</name>
<gene>
    <name evidence="1" type="ORF">GcC1_217028</name>
</gene>
<evidence type="ECO:0000313" key="2">
    <source>
        <dbReference type="Proteomes" id="UP000285405"/>
    </source>
</evidence>